<gene>
    <name evidence="2" type="ORF">NW762_008493</name>
</gene>
<organism evidence="2 3">
    <name type="scientific">Fusarium torreyae</name>
    <dbReference type="NCBI Taxonomy" id="1237075"/>
    <lineage>
        <taxon>Eukaryota</taxon>
        <taxon>Fungi</taxon>
        <taxon>Dikarya</taxon>
        <taxon>Ascomycota</taxon>
        <taxon>Pezizomycotina</taxon>
        <taxon>Sordariomycetes</taxon>
        <taxon>Hypocreomycetidae</taxon>
        <taxon>Hypocreales</taxon>
        <taxon>Nectriaceae</taxon>
        <taxon>Fusarium</taxon>
    </lineage>
</organism>
<evidence type="ECO:0000313" key="2">
    <source>
        <dbReference type="EMBL" id="KAJ4257374.1"/>
    </source>
</evidence>
<proteinExistence type="predicted"/>
<protein>
    <submittedName>
        <fullName evidence="2">Uncharacterized protein</fullName>
    </submittedName>
</protein>
<dbReference type="AlphaFoldDB" id="A0A9W8RWX9"/>
<name>A0A9W8RWX9_9HYPO</name>
<feature type="compositionally biased region" description="Polar residues" evidence="1">
    <location>
        <begin position="31"/>
        <end position="51"/>
    </location>
</feature>
<accession>A0A9W8RWX9</accession>
<comment type="caution">
    <text evidence="2">The sequence shown here is derived from an EMBL/GenBank/DDBJ whole genome shotgun (WGS) entry which is preliminary data.</text>
</comment>
<evidence type="ECO:0000256" key="1">
    <source>
        <dbReference type="SAM" id="MobiDB-lite"/>
    </source>
</evidence>
<dbReference type="EMBL" id="JAOQAZ010000017">
    <property type="protein sequence ID" value="KAJ4257374.1"/>
    <property type="molecule type" value="Genomic_DNA"/>
</dbReference>
<feature type="region of interest" description="Disordered" evidence="1">
    <location>
        <begin position="31"/>
        <end position="58"/>
    </location>
</feature>
<dbReference type="Proteomes" id="UP001152049">
    <property type="component" value="Unassembled WGS sequence"/>
</dbReference>
<evidence type="ECO:0000313" key="3">
    <source>
        <dbReference type="Proteomes" id="UP001152049"/>
    </source>
</evidence>
<keyword evidence="3" id="KW-1185">Reference proteome</keyword>
<reference evidence="2" key="1">
    <citation type="submission" date="2022-09" db="EMBL/GenBank/DDBJ databases">
        <title>Fusarium specimens isolated from Avocado Roots.</title>
        <authorList>
            <person name="Stajich J."/>
            <person name="Roper C."/>
            <person name="Heimlech-Rivalta G."/>
        </authorList>
    </citation>
    <scope>NUCLEOTIDE SEQUENCE</scope>
    <source>
        <strain evidence="2">CF00136</strain>
    </source>
</reference>
<sequence length="467" mass="54118">MTRDLHRRRVPRSQTGWVMVYTSANNAFAAPNNTVQDSTAPDNNPSATGNLQGPALLAETPSPSCEACGRLAEQPSSGAFFRAHGYWPEWSCPWEAEHVRYKEAERIFEANLQLNLAREHQYLIRNREDYISLLPPNEWKKVFMRNLRRVLETRQKRRGALWFSKRPIIHNPFQDHRCWKVVTLENPVLGTSVQVPVIRAATLREGRYYAGFTPGNYIFRYQDQTWYGPDACCSPGIKTRNDFNFMGLVPRNVTEYRARCRELFPGMMNLFISVLQLKAGKNHQALYPEFYSLVHMTSDHSAKEFEVVFEYWEDEASSGNWPDQEVRNNFVSRSKVRELAYLLTLLKIERSCQDLKPHALERLLVSATGHSLEELGDLWIYRTREEAFKMLLSGNSSELFVYEGDPAIRDIHQFYRQPRFDKDPLNPNLRSLGTKLDPLPEIEPQSHPDFLFQCAQAKLAQLDTPEK</sequence>
<dbReference type="OrthoDB" id="5104015at2759"/>